<protein>
    <submittedName>
        <fullName evidence="1">Uncharacterized protein</fullName>
    </submittedName>
</protein>
<reference evidence="1" key="1">
    <citation type="journal article" date="2020" name="Nature">
        <title>Giant virus diversity and host interactions through global metagenomics.</title>
        <authorList>
            <person name="Schulz F."/>
            <person name="Roux S."/>
            <person name="Paez-Espino D."/>
            <person name="Jungbluth S."/>
            <person name="Walsh D.A."/>
            <person name="Denef V.J."/>
            <person name="McMahon K.D."/>
            <person name="Konstantinidis K.T."/>
            <person name="Eloe-Fadrosh E.A."/>
            <person name="Kyrpides N.C."/>
            <person name="Woyke T."/>
        </authorList>
    </citation>
    <scope>NUCLEOTIDE SEQUENCE</scope>
    <source>
        <strain evidence="1">GVMAG-S-1038524-41</strain>
    </source>
</reference>
<name>A0A6C0JNV3_9ZZZZ</name>
<accession>A0A6C0JNV3</accession>
<evidence type="ECO:0000313" key="1">
    <source>
        <dbReference type="EMBL" id="QHU07053.1"/>
    </source>
</evidence>
<sequence>MSKHAPSQMMEKMEYVKNKIIDPHENGSPRYTQNIELLGKR</sequence>
<dbReference type="AlphaFoldDB" id="A0A6C0JNV3"/>
<organism evidence="1">
    <name type="scientific">viral metagenome</name>
    <dbReference type="NCBI Taxonomy" id="1070528"/>
    <lineage>
        <taxon>unclassified sequences</taxon>
        <taxon>metagenomes</taxon>
        <taxon>organismal metagenomes</taxon>
    </lineage>
</organism>
<proteinExistence type="predicted"/>
<dbReference type="EMBL" id="MN740671">
    <property type="protein sequence ID" value="QHU07053.1"/>
    <property type="molecule type" value="Genomic_DNA"/>
</dbReference>